<evidence type="ECO:0000313" key="5">
    <source>
        <dbReference type="Proteomes" id="UP000313645"/>
    </source>
</evidence>
<evidence type="ECO:0000259" key="2">
    <source>
        <dbReference type="PROSITE" id="PS50113"/>
    </source>
</evidence>
<protein>
    <submittedName>
        <fullName evidence="4">Diguanylate cyclase</fullName>
    </submittedName>
</protein>
<dbReference type="InterPro" id="IPR000014">
    <property type="entry name" value="PAS"/>
</dbReference>
<dbReference type="InterPro" id="IPR000160">
    <property type="entry name" value="GGDEF_dom"/>
</dbReference>
<evidence type="ECO:0000259" key="3">
    <source>
        <dbReference type="PROSITE" id="PS50887"/>
    </source>
</evidence>
<dbReference type="InterPro" id="IPR043128">
    <property type="entry name" value="Rev_trsase/Diguanyl_cyclase"/>
</dbReference>
<dbReference type="Proteomes" id="UP000313645">
    <property type="component" value="Unassembled WGS sequence"/>
</dbReference>
<feature type="domain" description="PAS" evidence="1">
    <location>
        <begin position="117"/>
        <end position="182"/>
    </location>
</feature>
<dbReference type="InterPro" id="IPR000700">
    <property type="entry name" value="PAS-assoc_C"/>
</dbReference>
<dbReference type="NCBIfam" id="TIGR00254">
    <property type="entry name" value="GGDEF"/>
    <property type="match status" value="1"/>
</dbReference>
<dbReference type="InterPro" id="IPR052163">
    <property type="entry name" value="DGC-Regulatory_Protein"/>
</dbReference>
<dbReference type="InterPro" id="IPR035965">
    <property type="entry name" value="PAS-like_dom_sf"/>
</dbReference>
<dbReference type="SUPFAM" id="SSF55785">
    <property type="entry name" value="PYP-like sensor domain (PAS domain)"/>
    <property type="match status" value="1"/>
</dbReference>
<dbReference type="Pfam" id="PF00990">
    <property type="entry name" value="GGDEF"/>
    <property type="match status" value="1"/>
</dbReference>
<accession>A0ABY1ZG06</accession>
<feature type="domain" description="PAC" evidence="2">
    <location>
        <begin position="187"/>
        <end position="239"/>
    </location>
</feature>
<dbReference type="EMBL" id="SJDL01000058">
    <property type="protein sequence ID" value="TBW47749.1"/>
    <property type="molecule type" value="Genomic_DNA"/>
</dbReference>
<evidence type="ECO:0000313" key="4">
    <source>
        <dbReference type="EMBL" id="TBW47749.1"/>
    </source>
</evidence>
<reference evidence="4 5" key="1">
    <citation type="submission" date="2019-02" db="EMBL/GenBank/DDBJ databases">
        <title>Marinobacter halodurans sp. nov., a marine bacterium isolated from sea tidal flat.</title>
        <authorList>
            <person name="Yoo Y."/>
            <person name="Lee D.W."/>
            <person name="Kim B.S."/>
            <person name="Kim J.-J."/>
        </authorList>
    </citation>
    <scope>NUCLEOTIDE SEQUENCE [LARGE SCALE GENOMIC DNA]</scope>
    <source>
        <strain evidence="4 5">YJ-S3-2</strain>
    </source>
</reference>
<dbReference type="SMART" id="SM00267">
    <property type="entry name" value="GGDEF"/>
    <property type="match status" value="1"/>
</dbReference>
<feature type="domain" description="GGDEF" evidence="3">
    <location>
        <begin position="271"/>
        <end position="404"/>
    </location>
</feature>
<dbReference type="Gene3D" id="3.30.70.270">
    <property type="match status" value="1"/>
</dbReference>
<dbReference type="PROSITE" id="PS50887">
    <property type="entry name" value="GGDEF"/>
    <property type="match status" value="1"/>
</dbReference>
<organism evidence="4 5">
    <name type="scientific">Marinobacter halodurans</name>
    <dbReference type="NCBI Taxonomy" id="2528979"/>
    <lineage>
        <taxon>Bacteria</taxon>
        <taxon>Pseudomonadati</taxon>
        <taxon>Pseudomonadota</taxon>
        <taxon>Gammaproteobacteria</taxon>
        <taxon>Pseudomonadales</taxon>
        <taxon>Marinobacteraceae</taxon>
        <taxon>Marinobacter</taxon>
    </lineage>
</organism>
<dbReference type="Gene3D" id="3.30.450.20">
    <property type="entry name" value="PAS domain"/>
    <property type="match status" value="1"/>
</dbReference>
<dbReference type="NCBIfam" id="TIGR00229">
    <property type="entry name" value="sensory_box"/>
    <property type="match status" value="1"/>
</dbReference>
<keyword evidence="5" id="KW-1185">Reference proteome</keyword>
<dbReference type="PANTHER" id="PTHR46663">
    <property type="entry name" value="DIGUANYLATE CYCLASE DGCT-RELATED"/>
    <property type="match status" value="1"/>
</dbReference>
<gene>
    <name evidence="4" type="ORF">EZI54_22225</name>
</gene>
<dbReference type="SMART" id="SM00091">
    <property type="entry name" value="PAS"/>
    <property type="match status" value="1"/>
</dbReference>
<evidence type="ECO:0000259" key="1">
    <source>
        <dbReference type="PROSITE" id="PS50112"/>
    </source>
</evidence>
<comment type="caution">
    <text evidence="4">The sequence shown here is derived from an EMBL/GenBank/DDBJ whole genome shotgun (WGS) entry which is preliminary data.</text>
</comment>
<dbReference type="InterPro" id="IPR013767">
    <property type="entry name" value="PAS_fold"/>
</dbReference>
<dbReference type="CDD" id="cd01949">
    <property type="entry name" value="GGDEF"/>
    <property type="match status" value="1"/>
</dbReference>
<proteinExistence type="predicted"/>
<dbReference type="SUPFAM" id="SSF55073">
    <property type="entry name" value="Nucleotide cyclase"/>
    <property type="match status" value="1"/>
</dbReference>
<sequence length="409" mass="45114">MPWSNGKRIVCSPFHPPSAFRGFWGSGVARSRAAWQPECGSEQSATHPRYRLIHSSHTRSITMFRTFSPHHPRTYFETGPACPHCGVSAPAAGQPTLAFPLSAFGADSFNDIALTTLDAINQAVLVIDPEGVVVYLNNVAEGLTGWSREEAKGRSVEQVFFIFDDTIGAVEQNPARRAINEDRPVRLALGRVLMRRDGASVAIEDSATPIHDRHGTTTGAVIVFHDARHSRTALRKMSHDAQHDHLTGLPNRMLMMERLTQAVGLARRHGKQTALLFIDLDNFKQINDSLGHSAGDALLKDIAVEIGNCLRTTDTVSRHGGDEFVVLLSEIEAPEDALQVAEKLLARFAEPRKIDRRKVQVTLSIGISVYPEDGQDATTLMENADTAMYATKENGRNGYRFFQQLQEPT</sequence>
<dbReference type="PROSITE" id="PS50112">
    <property type="entry name" value="PAS"/>
    <property type="match status" value="1"/>
</dbReference>
<dbReference type="InterPro" id="IPR029787">
    <property type="entry name" value="Nucleotide_cyclase"/>
</dbReference>
<name>A0ABY1ZG06_9GAMM</name>
<dbReference type="PROSITE" id="PS50113">
    <property type="entry name" value="PAC"/>
    <property type="match status" value="1"/>
</dbReference>
<dbReference type="CDD" id="cd00130">
    <property type="entry name" value="PAS"/>
    <property type="match status" value="1"/>
</dbReference>
<dbReference type="PANTHER" id="PTHR46663:SF3">
    <property type="entry name" value="SLL0267 PROTEIN"/>
    <property type="match status" value="1"/>
</dbReference>
<dbReference type="Pfam" id="PF00989">
    <property type="entry name" value="PAS"/>
    <property type="match status" value="1"/>
</dbReference>